<evidence type="ECO:0000256" key="11">
    <source>
        <dbReference type="SAM" id="MobiDB-lite"/>
    </source>
</evidence>
<dbReference type="InterPro" id="IPR001611">
    <property type="entry name" value="Leu-rich_rpt"/>
</dbReference>
<evidence type="ECO:0000313" key="14">
    <source>
        <dbReference type="EMBL" id="KAF8696851.1"/>
    </source>
</evidence>
<accession>A0A835BDH4</accession>
<dbReference type="EMBL" id="JACEFO010001880">
    <property type="protein sequence ID" value="KAF8696851.1"/>
    <property type="molecule type" value="Genomic_DNA"/>
</dbReference>
<evidence type="ECO:0000256" key="8">
    <source>
        <dbReference type="ARBA" id="ARBA00022840"/>
    </source>
</evidence>
<keyword evidence="2" id="KW-0597">Phosphoprotein</keyword>
<evidence type="ECO:0000256" key="2">
    <source>
        <dbReference type="ARBA" id="ARBA00022553"/>
    </source>
</evidence>
<feature type="compositionally biased region" description="Basic residues" evidence="11">
    <location>
        <begin position="39"/>
        <end position="49"/>
    </location>
</feature>
<feature type="compositionally biased region" description="Low complexity" evidence="11">
    <location>
        <begin position="157"/>
        <end position="171"/>
    </location>
</feature>
<dbReference type="InterPro" id="IPR013210">
    <property type="entry name" value="LRR_N_plant-typ"/>
</dbReference>
<evidence type="ECO:0000256" key="3">
    <source>
        <dbReference type="ARBA" id="ARBA00022614"/>
    </source>
</evidence>
<dbReference type="PANTHER" id="PTHR48010">
    <property type="entry name" value="OS05G0588300 PROTEIN"/>
    <property type="match status" value="1"/>
</dbReference>
<feature type="compositionally biased region" description="Low complexity" evidence="11">
    <location>
        <begin position="538"/>
        <end position="554"/>
    </location>
</feature>
<evidence type="ECO:0000256" key="4">
    <source>
        <dbReference type="ARBA" id="ARBA00022692"/>
    </source>
</evidence>
<dbReference type="InterPro" id="IPR003591">
    <property type="entry name" value="Leu-rich_rpt_typical-subtyp"/>
</dbReference>
<dbReference type="Pfam" id="PF00560">
    <property type="entry name" value="LRR_1"/>
    <property type="match status" value="1"/>
</dbReference>
<evidence type="ECO:0000256" key="12">
    <source>
        <dbReference type="SAM" id="Phobius"/>
    </source>
</evidence>
<sequence>MRFPGMDIPWNPYIGPDEDSRERTTARRNQECEKEGSMHKKQQQHPVHASHKLGLCDCACVRARAGGHRNPSRPAETTKGGTRGGSSAGGNTRRSEAEAAIHPASASIYPIDRCRWPAHPLTSRSRSARARRTAHDAVTGAATVPPLARARDKTPSHAHTPTSSSRNFPLPRRNPRPKKPHRPSAPRPRPVKGKAFLQFQLQAPASSSPRISSLPPPANASPVAASRAPPTVAMAGTPRAPLPAAALLLAAAACLAFCAVAEPPPSERSALLAFLTATPHERRLGWNTSTPTCSWVGVSCDNGNSTVVEVRLPGVGLVGAIPPNTLGRLTNLRVLSLRSNRVLGSIPDDVLRLPNLQSLFLQQNRLSGEIPPGIAGLTGLERLVLSHNDLSGSIPFALNNLTALRVLRLDGNNLSGSIPSISIPALKSLNVSDNNLNGSIPKSLSGFPADSFSGNRLLCGDPLPPCGSSFFPPAPAPGMSPGGGGPMPGSSKKRKLSGAAIAGIVVGAVVLGLLLLIAIVLCAVSRRRRDGAREGPKAAATSSAAAAGAATGRGQPPPGSGDGGGMTSSSKEDLGGGASGSAAAVAAAAAGGGAAGEHSRLVFVGKGAGYSFDLEDLLRASAEVLGKGSVGTSYKAVLEEGTTVVVKRLKDVAVARREFDAHMEALGRVEHRNVLPVRAYYFSKDEKLLVYDYLPNGSLSAMLHGQCSLSLLFSLASIPIPLCTRIASRRRRRVVCSLPCYSIFWARLGFSFGDSGSTAGEDPAGDSQVQVVVFSDRHPPSICAFLQQYPFARWNAAFTPEIPCEVAREISFHHRQKQYDMASRVVTLGTAVRRIGRGGAPGCWKIPPETEFAGIDAPPIAEEERIPWHVGGGYGNSGGGSRALFFPPFGFLFPPRFFCEGERENKRCPTRRQGRAGQGSARGVVVVAAAAVRRRPGCKAAAATDGPAGRPPPPPLWMVTADGWPGRKDSITLLRRLQPKQSLEMERSRTRIPSYSYGHGSAAEPGVFVVLYCTPTSLACHIYRSANVMAHWPGAPPICSPPARLDETLIKMASASGVWTRELSWWGHPGPRRVCSSLRAAEFYPLAQNVALPSVAAAPNGAVPHCNGEAIDAARPELAIEEATGVGGVYTHRGRNGHGRWMTRWRHGHDEPPTSPSEVILHDFWGVNSGCDHNQGSRGSGRTPLDWDARMRSALSAARGLAHLHTVHNLVHGNVKASNVLLRPDADAAALSDFSLHQLFAPSSTRAGGYRAPEVVDSRRLTFKSDVYSLGVLLLELLTGKSPSHASLEGDSTLDLPRWVQSVVREEWTAEVFDVELVRLGASAEEEMVALLQVAMACVATVPDARPDAPDVVRMIEEIGAGHGGRTTTEESEGMRGTSEEEPSRSGGTPPAAPTP</sequence>
<dbReference type="SMART" id="SM00369">
    <property type="entry name" value="LRR_TYP"/>
    <property type="match status" value="4"/>
</dbReference>
<feature type="compositionally biased region" description="Basic and acidic residues" evidence="11">
    <location>
        <begin position="18"/>
        <end position="38"/>
    </location>
</feature>
<dbReference type="InterPro" id="IPR032675">
    <property type="entry name" value="LRR_dom_sf"/>
</dbReference>
<comment type="caution">
    <text evidence="14">The sequence shown here is derived from an EMBL/GenBank/DDBJ whole genome shotgun (WGS) entry which is preliminary data.</text>
</comment>
<feature type="transmembrane region" description="Helical" evidence="12">
    <location>
        <begin position="496"/>
        <end position="521"/>
    </location>
</feature>
<dbReference type="Proteomes" id="UP000636709">
    <property type="component" value="Unassembled WGS sequence"/>
</dbReference>
<keyword evidence="9 12" id="KW-1133">Transmembrane helix</keyword>
<feature type="domain" description="Protein kinase" evidence="13">
    <location>
        <begin position="1060"/>
        <end position="1359"/>
    </location>
</feature>
<dbReference type="SUPFAM" id="SSF52058">
    <property type="entry name" value="L domain-like"/>
    <property type="match status" value="1"/>
</dbReference>
<evidence type="ECO:0000256" key="5">
    <source>
        <dbReference type="ARBA" id="ARBA00022729"/>
    </source>
</evidence>
<dbReference type="GO" id="GO:0004672">
    <property type="term" value="F:protein kinase activity"/>
    <property type="evidence" value="ECO:0007669"/>
    <property type="project" value="InterPro"/>
</dbReference>
<dbReference type="Gene3D" id="3.80.10.10">
    <property type="entry name" value="Ribonuclease Inhibitor"/>
    <property type="match status" value="2"/>
</dbReference>
<keyword evidence="10 12" id="KW-0472">Membrane</keyword>
<feature type="region of interest" description="Disordered" evidence="11">
    <location>
        <begin position="470"/>
        <end position="493"/>
    </location>
</feature>
<name>A0A835BDH4_9POAL</name>
<dbReference type="FunFam" id="3.80.10.10:FF:000234">
    <property type="entry name" value="Probable inactive receptor kinase RLK902"/>
    <property type="match status" value="1"/>
</dbReference>
<dbReference type="Pfam" id="PF13855">
    <property type="entry name" value="LRR_8"/>
    <property type="match status" value="1"/>
</dbReference>
<evidence type="ECO:0000256" key="10">
    <source>
        <dbReference type="ARBA" id="ARBA00023136"/>
    </source>
</evidence>
<keyword evidence="8" id="KW-0067">ATP-binding</keyword>
<dbReference type="OrthoDB" id="4062651at2759"/>
<feature type="compositionally biased region" description="Basic residues" evidence="11">
    <location>
        <begin position="173"/>
        <end position="191"/>
    </location>
</feature>
<feature type="region of interest" description="Disordered" evidence="11">
    <location>
        <begin position="65"/>
        <end position="104"/>
    </location>
</feature>
<keyword evidence="15" id="KW-1185">Reference proteome</keyword>
<reference evidence="14" key="1">
    <citation type="submission" date="2020-07" db="EMBL/GenBank/DDBJ databases">
        <title>Genome sequence and genetic diversity analysis of an under-domesticated orphan crop, white fonio (Digitaria exilis).</title>
        <authorList>
            <person name="Bennetzen J.L."/>
            <person name="Chen S."/>
            <person name="Ma X."/>
            <person name="Wang X."/>
            <person name="Yssel A.E.J."/>
            <person name="Chaluvadi S.R."/>
            <person name="Johnson M."/>
            <person name="Gangashetty P."/>
            <person name="Hamidou F."/>
            <person name="Sanogo M.D."/>
            <person name="Zwaenepoel A."/>
            <person name="Wallace J."/>
            <person name="Van De Peer Y."/>
            <person name="Van Deynze A."/>
        </authorList>
    </citation>
    <scope>NUCLEOTIDE SEQUENCE</scope>
    <source>
        <tissue evidence="14">Leaves</tissue>
    </source>
</reference>
<keyword evidence="7" id="KW-0547">Nucleotide-binding</keyword>
<dbReference type="Pfam" id="PF07714">
    <property type="entry name" value="PK_Tyr_Ser-Thr"/>
    <property type="match status" value="1"/>
</dbReference>
<keyword evidence="4 12" id="KW-0812">Transmembrane</keyword>
<evidence type="ECO:0000259" key="13">
    <source>
        <dbReference type="PROSITE" id="PS50011"/>
    </source>
</evidence>
<keyword evidence="5" id="KW-0732">Signal</keyword>
<gene>
    <name evidence="14" type="ORF">HU200_036490</name>
</gene>
<dbReference type="InterPro" id="IPR050994">
    <property type="entry name" value="At_inactive_RLKs"/>
</dbReference>
<feature type="region of interest" description="Disordered" evidence="11">
    <location>
        <begin position="1358"/>
        <end position="1396"/>
    </location>
</feature>
<dbReference type="Pfam" id="PF00069">
    <property type="entry name" value="Pkinase"/>
    <property type="match status" value="1"/>
</dbReference>
<proteinExistence type="predicted"/>
<evidence type="ECO:0000256" key="9">
    <source>
        <dbReference type="ARBA" id="ARBA00022989"/>
    </source>
</evidence>
<dbReference type="PANTHER" id="PTHR48010:SF55">
    <property type="entry name" value="OS01G0607900 PROTEIN"/>
    <property type="match status" value="1"/>
</dbReference>
<dbReference type="SUPFAM" id="SSF56112">
    <property type="entry name" value="Protein kinase-like (PK-like)"/>
    <property type="match status" value="1"/>
</dbReference>
<dbReference type="GO" id="GO:0005524">
    <property type="term" value="F:ATP binding"/>
    <property type="evidence" value="ECO:0007669"/>
    <property type="project" value="UniProtKB-KW"/>
</dbReference>
<dbReference type="InterPro" id="IPR001245">
    <property type="entry name" value="Ser-Thr/Tyr_kinase_cat_dom"/>
</dbReference>
<comment type="subcellular location">
    <subcellularLocation>
        <location evidence="1">Membrane</location>
    </subcellularLocation>
</comment>
<feature type="region of interest" description="Disordered" evidence="11">
    <location>
        <begin position="532"/>
        <end position="577"/>
    </location>
</feature>
<dbReference type="PROSITE" id="PS50011">
    <property type="entry name" value="PROTEIN_KINASE_DOM"/>
    <property type="match status" value="1"/>
</dbReference>
<dbReference type="InterPro" id="IPR000719">
    <property type="entry name" value="Prot_kinase_dom"/>
</dbReference>
<dbReference type="Gene3D" id="1.10.510.10">
    <property type="entry name" value="Transferase(Phosphotransferase) domain 1"/>
    <property type="match status" value="1"/>
</dbReference>
<evidence type="ECO:0000256" key="6">
    <source>
        <dbReference type="ARBA" id="ARBA00022737"/>
    </source>
</evidence>
<dbReference type="Pfam" id="PF08263">
    <property type="entry name" value="LRRNT_2"/>
    <property type="match status" value="1"/>
</dbReference>
<feature type="region of interest" description="Disordered" evidence="11">
    <location>
        <begin position="206"/>
        <end position="225"/>
    </location>
</feature>
<feature type="region of interest" description="Disordered" evidence="11">
    <location>
        <begin position="122"/>
        <end position="191"/>
    </location>
</feature>
<keyword evidence="6" id="KW-0677">Repeat</keyword>
<evidence type="ECO:0000256" key="1">
    <source>
        <dbReference type="ARBA" id="ARBA00004370"/>
    </source>
</evidence>
<dbReference type="GO" id="GO:0016020">
    <property type="term" value="C:membrane"/>
    <property type="evidence" value="ECO:0007669"/>
    <property type="project" value="UniProtKB-SubCell"/>
</dbReference>
<protein>
    <recommendedName>
        <fullName evidence="13">Protein kinase domain-containing protein</fullName>
    </recommendedName>
</protein>
<evidence type="ECO:0000313" key="15">
    <source>
        <dbReference type="Proteomes" id="UP000636709"/>
    </source>
</evidence>
<dbReference type="FunFam" id="3.30.200.20:FF:000307">
    <property type="entry name" value="pollen receptor-like kinase 1"/>
    <property type="match status" value="1"/>
</dbReference>
<dbReference type="InterPro" id="IPR011009">
    <property type="entry name" value="Kinase-like_dom_sf"/>
</dbReference>
<keyword evidence="3" id="KW-0433">Leucine-rich repeat</keyword>
<evidence type="ECO:0000256" key="7">
    <source>
        <dbReference type="ARBA" id="ARBA00022741"/>
    </source>
</evidence>
<feature type="region of interest" description="Disordered" evidence="11">
    <location>
        <begin position="1"/>
        <end position="49"/>
    </location>
</feature>
<organism evidence="14 15">
    <name type="scientific">Digitaria exilis</name>
    <dbReference type="NCBI Taxonomy" id="1010633"/>
    <lineage>
        <taxon>Eukaryota</taxon>
        <taxon>Viridiplantae</taxon>
        <taxon>Streptophyta</taxon>
        <taxon>Embryophyta</taxon>
        <taxon>Tracheophyta</taxon>
        <taxon>Spermatophyta</taxon>
        <taxon>Magnoliopsida</taxon>
        <taxon>Liliopsida</taxon>
        <taxon>Poales</taxon>
        <taxon>Poaceae</taxon>
        <taxon>PACMAD clade</taxon>
        <taxon>Panicoideae</taxon>
        <taxon>Panicodae</taxon>
        <taxon>Paniceae</taxon>
        <taxon>Anthephorinae</taxon>
        <taxon>Digitaria</taxon>
    </lineage>
</organism>
<dbReference type="Gene3D" id="3.30.200.20">
    <property type="entry name" value="Phosphorylase Kinase, domain 1"/>
    <property type="match status" value="1"/>
</dbReference>